<dbReference type="GO" id="GO:0008106">
    <property type="term" value="F:alcohol dehydrogenase (NADP+) activity"/>
    <property type="evidence" value="ECO:0007669"/>
    <property type="project" value="UniProtKB-EC"/>
</dbReference>
<organism evidence="14 15">
    <name type="scientific">Vermiconidia calcicola</name>
    <dbReference type="NCBI Taxonomy" id="1690605"/>
    <lineage>
        <taxon>Eukaryota</taxon>
        <taxon>Fungi</taxon>
        <taxon>Dikarya</taxon>
        <taxon>Ascomycota</taxon>
        <taxon>Pezizomycotina</taxon>
        <taxon>Dothideomycetes</taxon>
        <taxon>Dothideomycetidae</taxon>
        <taxon>Mycosphaerellales</taxon>
        <taxon>Extremaceae</taxon>
        <taxon>Vermiconidia</taxon>
    </lineage>
</organism>
<keyword evidence="7" id="KW-0521">NADP</keyword>
<dbReference type="CDD" id="cd05283">
    <property type="entry name" value="CAD1"/>
    <property type="match status" value="1"/>
</dbReference>
<dbReference type="PANTHER" id="PTHR42683">
    <property type="entry name" value="ALDEHYDE REDUCTASE"/>
    <property type="match status" value="1"/>
</dbReference>
<evidence type="ECO:0000256" key="10">
    <source>
        <dbReference type="ARBA" id="ARBA00050997"/>
    </source>
</evidence>
<evidence type="ECO:0000256" key="7">
    <source>
        <dbReference type="ARBA" id="ARBA00022857"/>
    </source>
</evidence>
<dbReference type="EC" id="1.1.1.2" evidence="9"/>
<dbReference type="InterPro" id="IPR036291">
    <property type="entry name" value="NAD(P)-bd_dom_sf"/>
</dbReference>
<dbReference type="GO" id="GO:0006066">
    <property type="term" value="P:alcohol metabolic process"/>
    <property type="evidence" value="ECO:0007669"/>
    <property type="project" value="UniProtKB-ARBA"/>
</dbReference>
<dbReference type="SUPFAM" id="SSF50129">
    <property type="entry name" value="GroES-like"/>
    <property type="match status" value="1"/>
</dbReference>
<evidence type="ECO:0000256" key="9">
    <source>
        <dbReference type="ARBA" id="ARBA00024074"/>
    </source>
</evidence>
<evidence type="ECO:0000313" key="15">
    <source>
        <dbReference type="Proteomes" id="UP001345827"/>
    </source>
</evidence>
<keyword evidence="15" id="KW-1185">Reference proteome</keyword>
<dbReference type="InterPro" id="IPR002328">
    <property type="entry name" value="ADH_Zn_CS"/>
</dbReference>
<keyword evidence="4" id="KW-0597">Phosphoprotein</keyword>
<dbReference type="Gene3D" id="3.40.50.720">
    <property type="entry name" value="NAD(P)-binding Rossmann-like Domain"/>
    <property type="match status" value="1"/>
</dbReference>
<reference evidence="14 15" key="1">
    <citation type="submission" date="2023-06" db="EMBL/GenBank/DDBJ databases">
        <title>Black Yeasts Isolated from many extreme environments.</title>
        <authorList>
            <person name="Coleine C."/>
            <person name="Stajich J.E."/>
            <person name="Selbmann L."/>
        </authorList>
    </citation>
    <scope>NUCLEOTIDE SEQUENCE [LARGE SCALE GENOMIC DNA]</scope>
    <source>
        <strain evidence="14 15">CCFEE 5887</strain>
    </source>
</reference>
<dbReference type="Pfam" id="PF08240">
    <property type="entry name" value="ADH_N"/>
    <property type="match status" value="1"/>
</dbReference>
<evidence type="ECO:0000313" key="14">
    <source>
        <dbReference type="EMBL" id="KAK5532429.1"/>
    </source>
</evidence>
<dbReference type="FunFam" id="3.40.50.720:FF:000158">
    <property type="entry name" value="Zinc-binding alcohol dehydrogenase"/>
    <property type="match status" value="1"/>
</dbReference>
<evidence type="ECO:0000256" key="6">
    <source>
        <dbReference type="ARBA" id="ARBA00022833"/>
    </source>
</evidence>
<dbReference type="EMBL" id="JAXLQG010000015">
    <property type="protein sequence ID" value="KAK5532429.1"/>
    <property type="molecule type" value="Genomic_DNA"/>
</dbReference>
<dbReference type="PROSITE" id="PS00059">
    <property type="entry name" value="ADH_ZINC"/>
    <property type="match status" value="1"/>
</dbReference>
<evidence type="ECO:0000256" key="5">
    <source>
        <dbReference type="ARBA" id="ARBA00022723"/>
    </source>
</evidence>
<evidence type="ECO:0000256" key="3">
    <source>
        <dbReference type="ARBA" id="ARBA00011738"/>
    </source>
</evidence>
<evidence type="ECO:0000259" key="13">
    <source>
        <dbReference type="Pfam" id="PF08240"/>
    </source>
</evidence>
<sequence>MATNYTFQGWLGLDPDSVKGEMKWGDFTPKVWEEDDVDIQVTHCGVCASDLHTMSSGWGPISYPCCVGHEIVGKAVRVGNYVQHIKVGDRVGVGAQALSCLKPSCPECSSGLKQHCAGFVNTYAQPYPDGKGVSYGGYSDYNRTNANFVFKIPKGLASEIAAPMLCGGLTVYSPLKQYAAGPGKSVGIVGIGGLGHFGILFAKALGVDKVVAISRSSSKKEDALQMGADAFVATQEDDQWVNRNRRTLDLIICTVGNEDQPLGDYLWLLNTRGTLVQVGNPDGGNLPKVNAFPLIVQGAKISGSCIGSPAEANEMLQLAAEKNIKPWVISRPMTDANQTIVDMGAGKAKYRYVLVNEKHI</sequence>
<evidence type="ECO:0000256" key="1">
    <source>
        <dbReference type="ARBA" id="ARBA00001947"/>
    </source>
</evidence>
<gene>
    <name evidence="14" type="ORF">LTR25_007962</name>
</gene>
<comment type="cofactor">
    <cofactor evidence="1 11">
        <name>Zn(2+)</name>
        <dbReference type="ChEBI" id="CHEBI:29105"/>
    </cofactor>
</comment>
<proteinExistence type="inferred from homology"/>
<keyword evidence="5 11" id="KW-0479">Metal-binding</keyword>
<evidence type="ECO:0000256" key="2">
    <source>
        <dbReference type="ARBA" id="ARBA00008072"/>
    </source>
</evidence>
<feature type="domain" description="Alcohol dehydrogenase-like N-terminal" evidence="13">
    <location>
        <begin position="34"/>
        <end position="154"/>
    </location>
</feature>
<dbReference type="AlphaFoldDB" id="A0AAV9PZ56"/>
<dbReference type="InterPro" id="IPR011032">
    <property type="entry name" value="GroES-like_sf"/>
</dbReference>
<evidence type="ECO:0000259" key="12">
    <source>
        <dbReference type="Pfam" id="PF00107"/>
    </source>
</evidence>
<dbReference type="InterPro" id="IPR047109">
    <property type="entry name" value="CAD-like"/>
</dbReference>
<keyword evidence="6 11" id="KW-0862">Zinc</keyword>
<evidence type="ECO:0000256" key="11">
    <source>
        <dbReference type="RuleBase" id="RU361277"/>
    </source>
</evidence>
<feature type="domain" description="Alcohol dehydrogenase-like C-terminal" evidence="12">
    <location>
        <begin position="193"/>
        <end position="320"/>
    </location>
</feature>
<comment type="catalytic activity">
    <reaction evidence="10">
        <text>a primary alcohol + NADP(+) = an aldehyde + NADPH + H(+)</text>
        <dbReference type="Rhea" id="RHEA:15937"/>
        <dbReference type="ChEBI" id="CHEBI:15378"/>
        <dbReference type="ChEBI" id="CHEBI:15734"/>
        <dbReference type="ChEBI" id="CHEBI:17478"/>
        <dbReference type="ChEBI" id="CHEBI:57783"/>
        <dbReference type="ChEBI" id="CHEBI:58349"/>
        <dbReference type="EC" id="1.1.1.2"/>
    </reaction>
    <physiologicalReaction direction="left-to-right" evidence="10">
        <dbReference type="Rhea" id="RHEA:15938"/>
    </physiologicalReaction>
    <physiologicalReaction direction="right-to-left" evidence="10">
        <dbReference type="Rhea" id="RHEA:15939"/>
    </physiologicalReaction>
</comment>
<dbReference type="InterPro" id="IPR013154">
    <property type="entry name" value="ADH-like_N"/>
</dbReference>
<dbReference type="Pfam" id="PF00107">
    <property type="entry name" value="ADH_zinc_N"/>
    <property type="match status" value="1"/>
</dbReference>
<evidence type="ECO:0000256" key="4">
    <source>
        <dbReference type="ARBA" id="ARBA00022553"/>
    </source>
</evidence>
<comment type="caution">
    <text evidence="14">The sequence shown here is derived from an EMBL/GenBank/DDBJ whole genome shotgun (WGS) entry which is preliminary data.</text>
</comment>
<dbReference type="Proteomes" id="UP001345827">
    <property type="component" value="Unassembled WGS sequence"/>
</dbReference>
<dbReference type="InterPro" id="IPR013149">
    <property type="entry name" value="ADH-like_C"/>
</dbReference>
<comment type="subunit">
    <text evidence="3">Homodimer.</text>
</comment>
<accession>A0AAV9PZ56</accession>
<evidence type="ECO:0000256" key="8">
    <source>
        <dbReference type="ARBA" id="ARBA00023002"/>
    </source>
</evidence>
<protein>
    <recommendedName>
        <fullName evidence="9">alcohol dehydrogenase (NADP(+))</fullName>
        <ecNumber evidence="9">1.1.1.2</ecNumber>
    </recommendedName>
</protein>
<dbReference type="GO" id="GO:0008270">
    <property type="term" value="F:zinc ion binding"/>
    <property type="evidence" value="ECO:0007669"/>
    <property type="project" value="InterPro"/>
</dbReference>
<keyword evidence="8" id="KW-0560">Oxidoreductase</keyword>
<name>A0AAV9PZ56_9PEZI</name>
<comment type="similarity">
    <text evidence="2 11">Belongs to the zinc-containing alcohol dehydrogenase family.</text>
</comment>
<dbReference type="SUPFAM" id="SSF51735">
    <property type="entry name" value="NAD(P)-binding Rossmann-fold domains"/>
    <property type="match status" value="1"/>
</dbReference>
<dbReference type="Gene3D" id="3.90.180.10">
    <property type="entry name" value="Medium-chain alcohol dehydrogenases, catalytic domain"/>
    <property type="match status" value="1"/>
</dbReference>